<proteinExistence type="predicted"/>
<gene>
    <name evidence="2" type="ORF">PHMEG_00020884</name>
</gene>
<evidence type="ECO:0000313" key="3">
    <source>
        <dbReference type="Proteomes" id="UP000198211"/>
    </source>
</evidence>
<sequence length="341" mass="39482">MTVPQPIFEIVAPPRLEGWDQASLIKWRRARAQYEESVRERCQWSGEDYQRVVRGIRTAVDPDLFEFLANYEIGKNEKDITDKDILAKVKERCETMNSEYLANPSALFAQKLRMDLSVNDVPDRVAKYFRLFERIIAENGFQENLGRENLGRGSATDDNYVARMKQRTKILVDHLAPTMLREEIKGMLELVKYRHIRINDQLLYKLVLERAELQQLFYNRFKHQQKKSQRYSSDDTQHTHAGSAGEQAASASSQPTQKRPPPRTGCFHCKGEHWLKECPTATQAEKDAVRTQKPKVWKAKRAVVRQPTQETTEVELNAAANTKVLEEEEYTYSKYGMQGAP</sequence>
<feature type="region of interest" description="Disordered" evidence="1">
    <location>
        <begin position="227"/>
        <end position="265"/>
    </location>
</feature>
<evidence type="ECO:0000313" key="2">
    <source>
        <dbReference type="EMBL" id="OWZ06816.1"/>
    </source>
</evidence>
<keyword evidence="3" id="KW-1185">Reference proteome</keyword>
<reference evidence="3" key="1">
    <citation type="submission" date="2017-03" db="EMBL/GenBank/DDBJ databases">
        <title>Phytopthora megakarya and P. palmivora, two closely related causual agents of cacao black pod achieved similar genome size and gene model numbers by different mechanisms.</title>
        <authorList>
            <person name="Ali S."/>
            <person name="Shao J."/>
            <person name="Larry D.J."/>
            <person name="Kronmiller B."/>
            <person name="Shen D."/>
            <person name="Strem M.D."/>
            <person name="Melnick R.L."/>
            <person name="Guiltinan M.J."/>
            <person name="Tyler B.M."/>
            <person name="Meinhardt L.W."/>
            <person name="Bailey B.A."/>
        </authorList>
    </citation>
    <scope>NUCLEOTIDE SEQUENCE [LARGE SCALE GENOMIC DNA]</scope>
    <source>
        <strain evidence="3">zdho120</strain>
    </source>
</reference>
<dbReference type="EMBL" id="NBNE01003808">
    <property type="protein sequence ID" value="OWZ06816.1"/>
    <property type="molecule type" value="Genomic_DNA"/>
</dbReference>
<accession>A0A225VMS7</accession>
<protein>
    <submittedName>
        <fullName evidence="2">Uncharacterized protein</fullName>
    </submittedName>
</protein>
<dbReference type="OrthoDB" id="105867at2759"/>
<organism evidence="2 3">
    <name type="scientific">Phytophthora megakarya</name>
    <dbReference type="NCBI Taxonomy" id="4795"/>
    <lineage>
        <taxon>Eukaryota</taxon>
        <taxon>Sar</taxon>
        <taxon>Stramenopiles</taxon>
        <taxon>Oomycota</taxon>
        <taxon>Peronosporomycetes</taxon>
        <taxon>Peronosporales</taxon>
        <taxon>Peronosporaceae</taxon>
        <taxon>Phytophthora</taxon>
    </lineage>
</organism>
<evidence type="ECO:0000256" key="1">
    <source>
        <dbReference type="SAM" id="MobiDB-lite"/>
    </source>
</evidence>
<comment type="caution">
    <text evidence="2">The sequence shown here is derived from an EMBL/GenBank/DDBJ whole genome shotgun (WGS) entry which is preliminary data.</text>
</comment>
<dbReference type="AlphaFoldDB" id="A0A225VMS7"/>
<dbReference type="Proteomes" id="UP000198211">
    <property type="component" value="Unassembled WGS sequence"/>
</dbReference>
<feature type="compositionally biased region" description="Low complexity" evidence="1">
    <location>
        <begin position="241"/>
        <end position="254"/>
    </location>
</feature>
<name>A0A225VMS7_9STRA</name>